<dbReference type="RefSeq" id="WP_380031880.1">
    <property type="nucleotide sequence ID" value="NZ_JBHSHB010000007.1"/>
</dbReference>
<evidence type="ECO:0000256" key="1">
    <source>
        <dbReference type="SAM" id="SignalP"/>
    </source>
</evidence>
<keyword evidence="3" id="KW-1185">Reference proteome</keyword>
<evidence type="ECO:0000313" key="3">
    <source>
        <dbReference type="Proteomes" id="UP001595878"/>
    </source>
</evidence>
<sequence length="44" mass="5093">MKLILVLLLITTTFTNAQNQPVKIEATEQDQKLVFIRNYKSLSQ</sequence>
<feature type="signal peptide" evidence="1">
    <location>
        <begin position="1"/>
        <end position="17"/>
    </location>
</feature>
<protein>
    <submittedName>
        <fullName evidence="2">Uncharacterized protein</fullName>
    </submittedName>
</protein>
<organism evidence="2 3">
    <name type="scientific">Dokdonia genika</name>
    <dbReference type="NCBI Taxonomy" id="308113"/>
    <lineage>
        <taxon>Bacteria</taxon>
        <taxon>Pseudomonadati</taxon>
        <taxon>Bacteroidota</taxon>
        <taxon>Flavobacteriia</taxon>
        <taxon>Flavobacteriales</taxon>
        <taxon>Flavobacteriaceae</taxon>
        <taxon>Dokdonia</taxon>
    </lineage>
</organism>
<dbReference type="EMBL" id="JBHSHB010000007">
    <property type="protein sequence ID" value="MFC4689367.1"/>
    <property type="molecule type" value="Genomic_DNA"/>
</dbReference>
<proteinExistence type="predicted"/>
<accession>A0ABV9L5Z8</accession>
<comment type="caution">
    <text evidence="2">The sequence shown here is derived from an EMBL/GenBank/DDBJ whole genome shotgun (WGS) entry which is preliminary data.</text>
</comment>
<dbReference type="Proteomes" id="UP001595878">
    <property type="component" value="Unassembled WGS sequence"/>
</dbReference>
<keyword evidence="1" id="KW-0732">Signal</keyword>
<reference evidence="3" key="1">
    <citation type="journal article" date="2019" name="Int. J. Syst. Evol. Microbiol.">
        <title>The Global Catalogue of Microorganisms (GCM) 10K type strain sequencing project: providing services to taxonomists for standard genome sequencing and annotation.</title>
        <authorList>
            <consortium name="The Broad Institute Genomics Platform"/>
            <consortium name="The Broad Institute Genome Sequencing Center for Infectious Disease"/>
            <person name="Wu L."/>
            <person name="Ma J."/>
        </authorList>
    </citation>
    <scope>NUCLEOTIDE SEQUENCE [LARGE SCALE GENOMIC DNA]</scope>
    <source>
        <strain evidence="3">CGMCC 4.7427</strain>
    </source>
</reference>
<name>A0ABV9L5Z8_9FLAO</name>
<gene>
    <name evidence="2" type="ORF">ACFO5T_02885</name>
</gene>
<feature type="chain" id="PRO_5047381950" evidence="1">
    <location>
        <begin position="18"/>
        <end position="44"/>
    </location>
</feature>
<evidence type="ECO:0000313" key="2">
    <source>
        <dbReference type="EMBL" id="MFC4689367.1"/>
    </source>
</evidence>